<gene>
    <name evidence="1" type="ORF">R3Q59_36550</name>
</gene>
<dbReference type="RefSeq" id="WP_317571260.1">
    <property type="nucleotide sequence ID" value="NZ_JAWLKA010000031.1"/>
</dbReference>
<evidence type="ECO:0000313" key="1">
    <source>
        <dbReference type="EMBL" id="MDV6285998.1"/>
    </source>
</evidence>
<dbReference type="EMBL" id="JAWLKA010000031">
    <property type="protein sequence ID" value="MDV6285998.1"/>
    <property type="molecule type" value="Genomic_DNA"/>
</dbReference>
<evidence type="ECO:0000313" key="2">
    <source>
        <dbReference type="Proteomes" id="UP001185737"/>
    </source>
</evidence>
<protein>
    <submittedName>
        <fullName evidence="1">Uncharacterized protein</fullName>
    </submittedName>
</protein>
<reference evidence="1 2" key="1">
    <citation type="submission" date="2023-10" db="EMBL/GenBank/DDBJ databases">
        <title>Development of a sustainable strategy for remediation of hydrocarbon-contaminated territories based on the waste exchange concept.</title>
        <authorList>
            <person name="Krivoruchko A."/>
        </authorList>
    </citation>
    <scope>NUCLEOTIDE SEQUENCE [LARGE SCALE GENOMIC DNA]</scope>
    <source>
        <strain evidence="1 2">IEGM 60</strain>
    </source>
</reference>
<dbReference type="Proteomes" id="UP001185737">
    <property type="component" value="Unassembled WGS sequence"/>
</dbReference>
<accession>A0ABU4CRX8</accession>
<organism evidence="1 2">
    <name type="scientific">Rhodococcus jostii</name>
    <dbReference type="NCBI Taxonomy" id="132919"/>
    <lineage>
        <taxon>Bacteria</taxon>
        <taxon>Bacillati</taxon>
        <taxon>Actinomycetota</taxon>
        <taxon>Actinomycetes</taxon>
        <taxon>Mycobacteriales</taxon>
        <taxon>Nocardiaceae</taxon>
        <taxon>Rhodococcus</taxon>
    </lineage>
</organism>
<comment type="caution">
    <text evidence="1">The sequence shown here is derived from an EMBL/GenBank/DDBJ whole genome shotgun (WGS) entry which is preliminary data.</text>
</comment>
<name>A0ABU4CRX8_RHOJO</name>
<keyword evidence="2" id="KW-1185">Reference proteome</keyword>
<sequence>MTVAAEQGSADDLIRLDHPRGLALVGATETEGPGAQQTRRLMEIADAIGVQSYPISATRTEIFGRTAHRSLA</sequence>
<proteinExistence type="predicted"/>